<dbReference type="RefSeq" id="WP_014265367.1">
    <property type="nucleotide sequence ID" value="NC_016631.1"/>
</dbReference>
<dbReference type="GO" id="GO:0016618">
    <property type="term" value="F:hydroxypyruvate reductase [NAD(P)H] activity"/>
    <property type="evidence" value="ECO:0007669"/>
    <property type="project" value="UniProtKB-EC"/>
</dbReference>
<keyword evidence="4" id="KW-1185">Reference proteome</keyword>
<dbReference type="Pfam" id="PF13660">
    <property type="entry name" value="DUF4147"/>
    <property type="match status" value="1"/>
</dbReference>
<feature type="domain" description="MOFRL-associated" evidence="2">
    <location>
        <begin position="7"/>
        <end position="244"/>
    </location>
</feature>
<dbReference type="OrthoDB" id="9766552at2"/>
<dbReference type="InterPro" id="IPR025286">
    <property type="entry name" value="MOFRL_assoc_dom"/>
</dbReference>
<proteinExistence type="predicted"/>
<evidence type="ECO:0000313" key="4">
    <source>
        <dbReference type="Proteomes" id="UP000007113"/>
    </source>
</evidence>
<reference evidence="3 4" key="1">
    <citation type="submission" date="2011-11" db="EMBL/GenBank/DDBJ databases">
        <title>Complete sequence of Granulicella mallensis MP5ACTX8.</title>
        <authorList>
            <consortium name="US DOE Joint Genome Institute"/>
            <person name="Lucas S."/>
            <person name="Copeland A."/>
            <person name="Lapidus A."/>
            <person name="Cheng J.-F."/>
            <person name="Goodwin L."/>
            <person name="Pitluck S."/>
            <person name="Peters L."/>
            <person name="Lu M."/>
            <person name="Detter J.C."/>
            <person name="Han C."/>
            <person name="Tapia R."/>
            <person name="Land M."/>
            <person name="Hauser L."/>
            <person name="Kyrpides N."/>
            <person name="Ivanova N."/>
            <person name="Mikhailova N."/>
            <person name="Pagani I."/>
            <person name="Rawat S."/>
            <person name="Mannisto M."/>
            <person name="Haggblom M."/>
            <person name="Woyke T."/>
        </authorList>
    </citation>
    <scope>NUCLEOTIDE SEQUENCE [LARGE SCALE GENOMIC DNA]</scope>
    <source>
        <strain evidence="4">ATCC BAA-1857 / DSM 23137 / MP5ACTX8</strain>
    </source>
</reference>
<dbReference type="EMBL" id="CP003130">
    <property type="protein sequence ID" value="AEU36489.1"/>
    <property type="molecule type" value="Genomic_DNA"/>
</dbReference>
<organism evidence="3 4">
    <name type="scientific">Granulicella mallensis (strain ATCC BAA-1857 / DSM 23137 / MP5ACTX8)</name>
    <dbReference type="NCBI Taxonomy" id="682795"/>
    <lineage>
        <taxon>Bacteria</taxon>
        <taxon>Pseudomonadati</taxon>
        <taxon>Acidobacteriota</taxon>
        <taxon>Terriglobia</taxon>
        <taxon>Terriglobales</taxon>
        <taxon>Acidobacteriaceae</taxon>
        <taxon>Granulicella</taxon>
    </lineage>
</organism>
<dbReference type="PANTHER" id="PTHR12227">
    <property type="entry name" value="GLYCERATE KINASE"/>
    <property type="match status" value="1"/>
</dbReference>
<dbReference type="Gene3D" id="3.40.1480.10">
    <property type="entry name" value="MOFRL domain"/>
    <property type="match status" value="1"/>
</dbReference>
<dbReference type="STRING" id="682795.AciX8_2164"/>
<name>G8NUN8_GRAMM</name>
<dbReference type="AlphaFoldDB" id="G8NUN8"/>
<evidence type="ECO:0000259" key="2">
    <source>
        <dbReference type="Pfam" id="PF13660"/>
    </source>
</evidence>
<dbReference type="PANTHER" id="PTHR12227:SF0">
    <property type="entry name" value="GLYCERATE KINASE"/>
    <property type="match status" value="1"/>
</dbReference>
<dbReference type="EC" id="1.1.1.81" evidence="3"/>
<keyword evidence="3" id="KW-0560">Oxidoreductase</keyword>
<accession>G8NUN8</accession>
<dbReference type="KEGG" id="gma:AciX8_2164"/>
<keyword evidence="3" id="KW-0670">Pyruvate</keyword>
<gene>
    <name evidence="3" type="ordered locus">AciX8_2164</name>
</gene>
<evidence type="ECO:0000313" key="3">
    <source>
        <dbReference type="EMBL" id="AEU36489.1"/>
    </source>
</evidence>
<dbReference type="SUPFAM" id="SSF82544">
    <property type="entry name" value="GckA/TtuD-like"/>
    <property type="match status" value="1"/>
</dbReference>
<dbReference type="InterPro" id="IPR039760">
    <property type="entry name" value="MOFRL_protein"/>
</dbReference>
<dbReference type="Pfam" id="PF05161">
    <property type="entry name" value="MOFRL"/>
    <property type="match status" value="1"/>
</dbReference>
<feature type="domain" description="MOFRL" evidence="1">
    <location>
        <begin position="322"/>
        <end position="428"/>
    </location>
</feature>
<sequence>MNLRQYARALFQRTMQSIDVGAAIRTNVTRFENELLVAGRTFSLQDFDSVLIVALGKASAEMAYATAQILEGLPVRGLVVSGEAVETKDTRLRYMTGGHPLPTLESREAAEAVLALLASATEHTLVFFLISGGASAMCELPLQSSISVKETSAFYQTLLHSGLPITEMNCVRKHFSAVKGGRMARAAGRATQVTLIVSDVPRNLLDVVASGPTLPDTSTVEECRQILTGEGLVSRLPPNIMSFFNDPQLPDTVKPEDSCFSRSEVLCLLSEDALLEQASEIAAADGFHVTIDMTCDDWFVEEAARYLLKRISDLEESGGRHCLISGGEISVRLPEQVGIGGRNQQFALMCARLLHQQRRNVTVLSAGSDGLDGNSPAAGAIIDGQTWMEAQELGLDPENHLLHFDSFPLLDTIGASIVTGPSGNNLRDIRVLIVEA</sequence>
<dbReference type="InterPro" id="IPR007835">
    <property type="entry name" value="MOFRL"/>
</dbReference>
<dbReference type="HOGENOM" id="CLU_032279_1_1_0"/>
<dbReference type="Proteomes" id="UP000007113">
    <property type="component" value="Chromosome"/>
</dbReference>
<dbReference type="Gene3D" id="3.40.50.10180">
    <property type="entry name" value="Glycerate kinase, MOFRL-like N-terminal domain"/>
    <property type="match status" value="1"/>
</dbReference>
<dbReference type="GO" id="GO:0008887">
    <property type="term" value="F:glycerate kinase activity"/>
    <property type="evidence" value="ECO:0007669"/>
    <property type="project" value="InterPro"/>
</dbReference>
<dbReference type="GO" id="GO:0005737">
    <property type="term" value="C:cytoplasm"/>
    <property type="evidence" value="ECO:0007669"/>
    <property type="project" value="TreeGrafter"/>
</dbReference>
<protein>
    <submittedName>
        <fullName evidence="3">Hydroxypyruvate reductase</fullName>
        <ecNumber evidence="3">1.1.1.81</ecNumber>
    </submittedName>
</protein>
<dbReference type="InterPro" id="IPR037035">
    <property type="entry name" value="GK-like_C_sf"/>
</dbReference>
<evidence type="ECO:0000259" key="1">
    <source>
        <dbReference type="Pfam" id="PF05161"/>
    </source>
</evidence>
<dbReference type="InterPro" id="IPR038614">
    <property type="entry name" value="GK_N_sf"/>
</dbReference>
<dbReference type="eggNOG" id="COG2379">
    <property type="taxonomic scope" value="Bacteria"/>
</dbReference>